<dbReference type="InterPro" id="IPR011055">
    <property type="entry name" value="Dup_hybrid_motif"/>
</dbReference>
<dbReference type="SUPFAM" id="SSF51261">
    <property type="entry name" value="Duplicated hybrid motif"/>
    <property type="match status" value="1"/>
</dbReference>
<dbReference type="InterPro" id="IPR050570">
    <property type="entry name" value="Cell_wall_metabolism_enzyme"/>
</dbReference>
<evidence type="ECO:0000256" key="2">
    <source>
        <dbReference type="SAM" id="SignalP"/>
    </source>
</evidence>
<gene>
    <name evidence="4" type="ORF">H9982_06510</name>
</gene>
<dbReference type="CDD" id="cd12797">
    <property type="entry name" value="M23_peptidase"/>
    <property type="match status" value="1"/>
</dbReference>
<evidence type="ECO:0000256" key="1">
    <source>
        <dbReference type="SAM" id="MobiDB-lite"/>
    </source>
</evidence>
<reference evidence="4" key="2">
    <citation type="submission" date="2021-04" db="EMBL/GenBank/DDBJ databases">
        <authorList>
            <person name="Gilroy R."/>
        </authorList>
    </citation>
    <scope>NUCLEOTIDE SEQUENCE</scope>
    <source>
        <strain evidence="4">ChiHjej12B11-16260</strain>
    </source>
</reference>
<feature type="domain" description="LysM" evidence="3">
    <location>
        <begin position="275"/>
        <end position="319"/>
    </location>
</feature>
<dbReference type="SUPFAM" id="SSF54106">
    <property type="entry name" value="LysM domain"/>
    <property type="match status" value="1"/>
</dbReference>
<dbReference type="Proteomes" id="UP000824246">
    <property type="component" value="Unassembled WGS sequence"/>
</dbReference>
<dbReference type="CDD" id="cd00118">
    <property type="entry name" value="LysM"/>
    <property type="match status" value="1"/>
</dbReference>
<feature type="region of interest" description="Disordered" evidence="1">
    <location>
        <begin position="257"/>
        <end position="278"/>
    </location>
</feature>
<dbReference type="InterPro" id="IPR036779">
    <property type="entry name" value="LysM_dom_sf"/>
</dbReference>
<dbReference type="InterPro" id="IPR016047">
    <property type="entry name" value="M23ase_b-sheet_dom"/>
</dbReference>
<feature type="signal peptide" evidence="2">
    <location>
        <begin position="1"/>
        <end position="25"/>
    </location>
</feature>
<keyword evidence="2" id="KW-0732">Signal</keyword>
<dbReference type="PANTHER" id="PTHR21666:SF270">
    <property type="entry name" value="MUREIN HYDROLASE ACTIVATOR ENVC"/>
    <property type="match status" value="1"/>
</dbReference>
<reference evidence="4" key="1">
    <citation type="journal article" date="2021" name="PeerJ">
        <title>Extensive microbial diversity within the chicken gut microbiome revealed by metagenomics and culture.</title>
        <authorList>
            <person name="Gilroy R."/>
            <person name="Ravi A."/>
            <person name="Getino M."/>
            <person name="Pursley I."/>
            <person name="Horton D.L."/>
            <person name="Alikhan N.F."/>
            <person name="Baker D."/>
            <person name="Gharbi K."/>
            <person name="Hall N."/>
            <person name="Watson M."/>
            <person name="Adriaenssens E.M."/>
            <person name="Foster-Nyarko E."/>
            <person name="Jarju S."/>
            <person name="Secka A."/>
            <person name="Antonio M."/>
            <person name="Oren A."/>
            <person name="Chaudhuri R.R."/>
            <person name="La Ragione R."/>
            <person name="Hildebrand F."/>
            <person name="Pallen M.J."/>
        </authorList>
    </citation>
    <scope>NUCLEOTIDE SEQUENCE</scope>
    <source>
        <strain evidence="4">ChiHjej12B11-16260</strain>
    </source>
</reference>
<sequence length="320" mass="35851">MPTGKLPFAFMLACTFSCFAFTAMADEKNETVNIHAQHHQELLEAQSNLGEEINLIDSVALQHLEEVKEMLFPAADIYGNIWNKERVNPYNIKGMELPDSAAIDVSDYCIPAPGYITSNYGWRRRRMHRGVDLKVQIGDTVRAAFDGKVRLTKYERRGYGYYVIIRHDNGLETIYGHLSKFLVKPDQVVKAGEPIALGGNTGRSTGAHLHFETRYLGMDINPNAIFDFHAQKIRKDVFSFSPNLLAKNGPSSIHVDGTKYGPNRGRTYAQSKGGSTYRVRKGDTLSHISMRSGVSISRICSLNGIKRTSTLRPGQVLRLR</sequence>
<dbReference type="PANTHER" id="PTHR21666">
    <property type="entry name" value="PEPTIDASE-RELATED"/>
    <property type="match status" value="1"/>
</dbReference>
<dbReference type="PROSITE" id="PS51782">
    <property type="entry name" value="LYSM"/>
    <property type="match status" value="1"/>
</dbReference>
<evidence type="ECO:0000313" key="5">
    <source>
        <dbReference type="Proteomes" id="UP000824246"/>
    </source>
</evidence>
<organism evidence="4 5">
    <name type="scientific">Candidatus Barnesiella excrementipullorum</name>
    <dbReference type="NCBI Taxonomy" id="2838479"/>
    <lineage>
        <taxon>Bacteria</taxon>
        <taxon>Pseudomonadati</taxon>
        <taxon>Bacteroidota</taxon>
        <taxon>Bacteroidia</taxon>
        <taxon>Bacteroidales</taxon>
        <taxon>Barnesiellaceae</taxon>
        <taxon>Barnesiella</taxon>
    </lineage>
</organism>
<protein>
    <submittedName>
        <fullName evidence="4">Peptidoglycan DD-metalloendopeptidase family protein</fullName>
    </submittedName>
</protein>
<evidence type="ECO:0000313" key="4">
    <source>
        <dbReference type="EMBL" id="HIX45857.1"/>
    </source>
</evidence>
<dbReference type="Pfam" id="PF01551">
    <property type="entry name" value="Peptidase_M23"/>
    <property type="match status" value="1"/>
</dbReference>
<proteinExistence type="predicted"/>
<dbReference type="EMBL" id="DXFB01000167">
    <property type="protein sequence ID" value="HIX45857.1"/>
    <property type="molecule type" value="Genomic_DNA"/>
</dbReference>
<dbReference type="SMART" id="SM00257">
    <property type="entry name" value="LysM"/>
    <property type="match status" value="1"/>
</dbReference>
<dbReference type="GO" id="GO:0004222">
    <property type="term" value="F:metalloendopeptidase activity"/>
    <property type="evidence" value="ECO:0007669"/>
    <property type="project" value="TreeGrafter"/>
</dbReference>
<dbReference type="Gene3D" id="2.70.70.10">
    <property type="entry name" value="Glucose Permease (Domain IIA)"/>
    <property type="match status" value="1"/>
</dbReference>
<dbReference type="InterPro" id="IPR018392">
    <property type="entry name" value="LysM"/>
</dbReference>
<comment type="caution">
    <text evidence="4">The sequence shown here is derived from an EMBL/GenBank/DDBJ whole genome shotgun (WGS) entry which is preliminary data.</text>
</comment>
<dbReference type="Pfam" id="PF01476">
    <property type="entry name" value="LysM"/>
    <property type="match status" value="1"/>
</dbReference>
<name>A0A9D1VT46_9BACT</name>
<evidence type="ECO:0000259" key="3">
    <source>
        <dbReference type="PROSITE" id="PS51782"/>
    </source>
</evidence>
<dbReference type="AlphaFoldDB" id="A0A9D1VT46"/>
<accession>A0A9D1VT46</accession>
<feature type="chain" id="PRO_5038505882" evidence="2">
    <location>
        <begin position="26"/>
        <end position="320"/>
    </location>
</feature>
<dbReference type="Gene3D" id="3.10.350.10">
    <property type="entry name" value="LysM domain"/>
    <property type="match status" value="1"/>
</dbReference>